<organism evidence="1 2">
    <name type="scientific">Clytia hemisphaerica</name>
    <dbReference type="NCBI Taxonomy" id="252671"/>
    <lineage>
        <taxon>Eukaryota</taxon>
        <taxon>Metazoa</taxon>
        <taxon>Cnidaria</taxon>
        <taxon>Hydrozoa</taxon>
        <taxon>Hydroidolina</taxon>
        <taxon>Leptothecata</taxon>
        <taxon>Obeliida</taxon>
        <taxon>Clytiidae</taxon>
        <taxon>Clytia</taxon>
    </lineage>
</organism>
<keyword evidence="2" id="KW-1185">Reference proteome</keyword>
<accession>A0A7M5V1F5</accession>
<protein>
    <submittedName>
        <fullName evidence="1">Uncharacterized protein</fullName>
    </submittedName>
</protein>
<dbReference type="AlphaFoldDB" id="A0A7M5V1F5"/>
<name>A0A7M5V1F5_9CNID</name>
<dbReference type="Proteomes" id="UP000594262">
    <property type="component" value="Unplaced"/>
</dbReference>
<dbReference type="OrthoDB" id="10627321at2759"/>
<dbReference type="EnsemblMetazoa" id="CLYHEMT007746.1">
    <property type="protein sequence ID" value="CLYHEMP007746.1"/>
    <property type="gene ID" value="CLYHEMG007746"/>
</dbReference>
<proteinExistence type="predicted"/>
<evidence type="ECO:0000313" key="2">
    <source>
        <dbReference type="Proteomes" id="UP000594262"/>
    </source>
</evidence>
<reference evidence="1" key="1">
    <citation type="submission" date="2021-01" db="UniProtKB">
        <authorList>
            <consortium name="EnsemblMetazoa"/>
        </authorList>
    </citation>
    <scope>IDENTIFICATION</scope>
</reference>
<evidence type="ECO:0000313" key="1">
    <source>
        <dbReference type="EnsemblMetazoa" id="CLYHEMP007746.1"/>
    </source>
</evidence>
<sequence length="106" mass="12310">MSMTVKLNEAHLRNAYPLFLHESAHVALVYVEKHPAWKEAQELDHVFISIYAKENPDREDVAESFVPWLKVKRDPDSEQSLTIKNAIPNRLKVFDDLVGKTYSNQF</sequence>